<gene>
    <name evidence="1" type="ORF">V565_051220</name>
</gene>
<comment type="caution">
    <text evidence="1">The sequence shown here is derived from an EMBL/GenBank/DDBJ whole genome shotgun (WGS) entry which is preliminary data.</text>
</comment>
<name>A0A074S5B0_9AGAM</name>
<keyword evidence="2" id="KW-1185">Reference proteome</keyword>
<dbReference type="EMBL" id="AZST01000126">
    <property type="protein sequence ID" value="KEP52068.1"/>
    <property type="molecule type" value="Genomic_DNA"/>
</dbReference>
<accession>A0A074S5B0</accession>
<dbReference type="HOGENOM" id="CLU_513029_0_0_1"/>
<dbReference type="STRING" id="1423351.A0A074S5B0"/>
<organism evidence="1 2">
    <name type="scientific">Rhizoctonia solani 123E</name>
    <dbReference type="NCBI Taxonomy" id="1423351"/>
    <lineage>
        <taxon>Eukaryota</taxon>
        <taxon>Fungi</taxon>
        <taxon>Dikarya</taxon>
        <taxon>Basidiomycota</taxon>
        <taxon>Agaricomycotina</taxon>
        <taxon>Agaricomycetes</taxon>
        <taxon>Cantharellales</taxon>
        <taxon>Ceratobasidiaceae</taxon>
        <taxon>Rhizoctonia</taxon>
    </lineage>
</organism>
<sequence>MLAYSYARPVFSQIDQVPTLAASSLHQDVFHQPVYRHPTLVQNPAVETPSLKSGRFKSRNISMALTQLGRSIDMPSSTASARLPDEILSQITIYALEQAFCGLDVATPTASSRKPAFIRIEGMTRSSRRLRAIALSEWFRLFLVRNVDDWAWAGRLKGMHSWVRHIICPPHALEAPAPSNVLATFPNLRSARLSLSCDYQFNPFPLSTNIYPSAPAELEVTPGFAYRQPVTAFPPTMISLSVQSTHSSETPLLQNLGLQCPDLRALRLNKCTMFDCCTSTGLTRSQELGNPNSAESGGAYYGQIADGSECPFWGAFPFDHDIYFGSEGVEAYAVSRLRPTWLDELAAELSPLQKLEEISLGVYLTPHSSLAEHRLAHYPWRQLETTQMAANTVPLVDLPTPGPAHPSASTQHPVNPVPLNPDALFPFSPSQMPPPPYANPALWSYDCKACRDAYSDSTAAAERIAGLVLAQMLPKLKQIGWASFFDSRPPSHTHCGRDGQGDTSYRRGTGTHKWHVVRDEAGALIDLVRVH</sequence>
<dbReference type="OrthoDB" id="3210676at2759"/>
<dbReference type="AlphaFoldDB" id="A0A074S5B0"/>
<proteinExistence type="predicted"/>
<evidence type="ECO:0000313" key="1">
    <source>
        <dbReference type="EMBL" id="KEP52068.1"/>
    </source>
</evidence>
<reference evidence="1 2" key="1">
    <citation type="submission" date="2013-12" db="EMBL/GenBank/DDBJ databases">
        <authorList>
            <person name="Cubeta M."/>
            <person name="Pakala S."/>
            <person name="Fedorova N."/>
            <person name="Thomas E."/>
            <person name="Dean R."/>
            <person name="Jabaji S."/>
            <person name="Neate S."/>
            <person name="Toda T."/>
            <person name="Tavantzis S."/>
            <person name="Vilgalys R."/>
            <person name="Bharathan N."/>
            <person name="Pakala S."/>
            <person name="Losada L.S."/>
            <person name="Zafar N."/>
            <person name="Nierman W."/>
        </authorList>
    </citation>
    <scope>NUCLEOTIDE SEQUENCE [LARGE SCALE GENOMIC DNA]</scope>
    <source>
        <strain evidence="1 2">123E</strain>
    </source>
</reference>
<dbReference type="Proteomes" id="UP000027456">
    <property type="component" value="Unassembled WGS sequence"/>
</dbReference>
<evidence type="ECO:0000313" key="2">
    <source>
        <dbReference type="Proteomes" id="UP000027456"/>
    </source>
</evidence>
<protein>
    <submittedName>
        <fullName evidence="1">F-box-like domain protein</fullName>
    </submittedName>
</protein>